<evidence type="ECO:0000256" key="3">
    <source>
        <dbReference type="ARBA" id="ARBA00022692"/>
    </source>
</evidence>
<evidence type="ECO:0000256" key="8">
    <source>
        <dbReference type="SAM" id="Phobius"/>
    </source>
</evidence>
<reference evidence="9" key="1">
    <citation type="submission" date="2022-10" db="EMBL/GenBank/DDBJ databases">
        <title>Tapping the CABI collections for fungal endophytes: first genome assemblies for Collariella, Neodidymelliopsis, Ascochyta clinopodiicola, Didymella pomorum, Didymosphaeria variabile, Neocosmospora piperis and Neocucurbitaria cava.</title>
        <authorList>
            <person name="Hill R."/>
        </authorList>
    </citation>
    <scope>NUCLEOTIDE SEQUENCE</scope>
    <source>
        <strain evidence="9">IMI 355082</strain>
    </source>
</reference>
<proteinExistence type="inferred from homology"/>
<dbReference type="InterPro" id="IPR000425">
    <property type="entry name" value="MIP"/>
</dbReference>
<feature type="transmembrane region" description="Helical" evidence="8">
    <location>
        <begin position="218"/>
        <end position="242"/>
    </location>
</feature>
<evidence type="ECO:0000313" key="9">
    <source>
        <dbReference type="EMBL" id="KAJ4385550.1"/>
    </source>
</evidence>
<dbReference type="Gene3D" id="1.20.1080.10">
    <property type="entry name" value="Glycerol uptake facilitator protein"/>
    <property type="match status" value="1"/>
</dbReference>
<keyword evidence="6" id="KW-0813">Transport</keyword>
<evidence type="ECO:0000256" key="6">
    <source>
        <dbReference type="RuleBase" id="RU000477"/>
    </source>
</evidence>
<accession>A0A9W8YLG2</accession>
<protein>
    <submittedName>
        <fullName evidence="9">Aquaporin-1</fullName>
    </submittedName>
</protein>
<keyword evidence="5 8" id="KW-0472">Membrane</keyword>
<evidence type="ECO:0000256" key="1">
    <source>
        <dbReference type="ARBA" id="ARBA00004141"/>
    </source>
</evidence>
<dbReference type="GO" id="GO:0005886">
    <property type="term" value="C:plasma membrane"/>
    <property type="evidence" value="ECO:0007669"/>
    <property type="project" value="TreeGrafter"/>
</dbReference>
<dbReference type="OrthoDB" id="3222at2759"/>
<dbReference type="Proteomes" id="UP001140453">
    <property type="component" value="Unassembled WGS sequence"/>
</dbReference>
<organism evidence="9 10">
    <name type="scientific">Gnomoniopsis smithogilvyi</name>
    <dbReference type="NCBI Taxonomy" id="1191159"/>
    <lineage>
        <taxon>Eukaryota</taxon>
        <taxon>Fungi</taxon>
        <taxon>Dikarya</taxon>
        <taxon>Ascomycota</taxon>
        <taxon>Pezizomycotina</taxon>
        <taxon>Sordariomycetes</taxon>
        <taxon>Sordariomycetidae</taxon>
        <taxon>Diaporthales</taxon>
        <taxon>Gnomoniaceae</taxon>
        <taxon>Gnomoniopsis</taxon>
    </lineage>
</organism>
<sequence>MSLPATTIEMTRTGNSNEPSLIIRQSPILEPTKARGPFRPKYPFGILTDAARGHIIAMIGEYLGTFMFLFFGYIAAQTGNEKADITLRSAIGAPASPPGPSLIQISYISAVFGLSLATNVFIWYRVSGGMFNPSVSFGLWLAGAFNWVRLLCVIPAQIMGSITAAGIVSAMLPGKLQAENSLGSNVSQGQGFVAEMVLTAMLMGTILMLAVEKHRATFLAPFGIGLALLLIHLAGINVSGASVNPARSLGVAIVNGHYVPEFWIYFVGPTVGAVISVGVHWLLNALAYETANPGQDGDGMDFYRVVAPKPSPESDAYSMAKDFSYGGNPSYTEFPRPAATRFSSNQRQPFGKQEDETMLLQDNMQRSSDKKR</sequence>
<comment type="subcellular location">
    <subcellularLocation>
        <location evidence="1">Membrane</location>
        <topology evidence="1">Multi-pass membrane protein</topology>
    </subcellularLocation>
</comment>
<evidence type="ECO:0000256" key="5">
    <source>
        <dbReference type="ARBA" id="ARBA00023136"/>
    </source>
</evidence>
<keyword evidence="4 8" id="KW-1133">Transmembrane helix</keyword>
<dbReference type="GO" id="GO:0015250">
    <property type="term" value="F:water channel activity"/>
    <property type="evidence" value="ECO:0007669"/>
    <property type="project" value="TreeGrafter"/>
</dbReference>
<feature type="region of interest" description="Disordered" evidence="7">
    <location>
        <begin position="328"/>
        <end position="372"/>
    </location>
</feature>
<dbReference type="InterPro" id="IPR023271">
    <property type="entry name" value="Aquaporin-like"/>
</dbReference>
<keyword evidence="10" id="KW-1185">Reference proteome</keyword>
<dbReference type="Pfam" id="PF00230">
    <property type="entry name" value="MIP"/>
    <property type="match status" value="1"/>
</dbReference>
<name>A0A9W8YLG2_9PEZI</name>
<evidence type="ECO:0000313" key="10">
    <source>
        <dbReference type="Proteomes" id="UP001140453"/>
    </source>
</evidence>
<feature type="transmembrane region" description="Helical" evidence="8">
    <location>
        <begin position="262"/>
        <end position="283"/>
    </location>
</feature>
<comment type="caution">
    <text evidence="9">The sequence shown here is derived from an EMBL/GenBank/DDBJ whole genome shotgun (WGS) entry which is preliminary data.</text>
</comment>
<keyword evidence="3 6" id="KW-0812">Transmembrane</keyword>
<dbReference type="AlphaFoldDB" id="A0A9W8YLG2"/>
<evidence type="ECO:0000256" key="4">
    <source>
        <dbReference type="ARBA" id="ARBA00022989"/>
    </source>
</evidence>
<dbReference type="InterPro" id="IPR034294">
    <property type="entry name" value="Aquaporin_transptr"/>
</dbReference>
<feature type="transmembrane region" description="Helical" evidence="8">
    <location>
        <begin position="192"/>
        <end position="211"/>
    </location>
</feature>
<dbReference type="PANTHER" id="PTHR19139">
    <property type="entry name" value="AQUAPORIN TRANSPORTER"/>
    <property type="match status" value="1"/>
</dbReference>
<gene>
    <name evidence="9" type="primary">AQY1_4</name>
    <name evidence="9" type="ORF">N0V93_009979</name>
</gene>
<feature type="transmembrane region" description="Helical" evidence="8">
    <location>
        <begin position="55"/>
        <end position="76"/>
    </location>
</feature>
<evidence type="ECO:0000256" key="7">
    <source>
        <dbReference type="SAM" id="MobiDB-lite"/>
    </source>
</evidence>
<dbReference type="PRINTS" id="PR00783">
    <property type="entry name" value="MINTRINSICP"/>
</dbReference>
<feature type="transmembrane region" description="Helical" evidence="8">
    <location>
        <begin position="147"/>
        <end position="172"/>
    </location>
</feature>
<dbReference type="EMBL" id="JAPEVB010000007">
    <property type="protein sequence ID" value="KAJ4385550.1"/>
    <property type="molecule type" value="Genomic_DNA"/>
</dbReference>
<dbReference type="SUPFAM" id="SSF81338">
    <property type="entry name" value="Aquaporin-like"/>
    <property type="match status" value="1"/>
</dbReference>
<dbReference type="PANTHER" id="PTHR19139:SF199">
    <property type="entry name" value="MIP17260P"/>
    <property type="match status" value="1"/>
</dbReference>
<evidence type="ECO:0000256" key="2">
    <source>
        <dbReference type="ARBA" id="ARBA00006175"/>
    </source>
</evidence>
<comment type="similarity">
    <text evidence="2 6">Belongs to the MIP/aquaporin (TC 1.A.8) family.</text>
</comment>